<evidence type="ECO:0000313" key="3">
    <source>
        <dbReference type="Proteomes" id="UP001335648"/>
    </source>
</evidence>
<evidence type="ECO:0000256" key="1">
    <source>
        <dbReference type="SAM" id="MobiDB-lite"/>
    </source>
</evidence>
<comment type="caution">
    <text evidence="2">The sequence shown here is derived from an EMBL/GenBank/DDBJ whole genome shotgun (WGS) entry which is preliminary data.</text>
</comment>
<keyword evidence="3" id="KW-1185">Reference proteome</keyword>
<protein>
    <submittedName>
        <fullName evidence="2">Uncharacterized protein</fullName>
    </submittedName>
</protein>
<evidence type="ECO:0000313" key="2">
    <source>
        <dbReference type="EMBL" id="KAK5877911.1"/>
    </source>
</evidence>
<dbReference type="Proteomes" id="UP001335648">
    <property type="component" value="Unassembled WGS sequence"/>
</dbReference>
<dbReference type="AlphaFoldDB" id="A0AAN8GEZ3"/>
<feature type="compositionally biased region" description="Low complexity" evidence="1">
    <location>
        <begin position="71"/>
        <end position="83"/>
    </location>
</feature>
<proteinExistence type="predicted"/>
<reference evidence="2 3" key="1">
    <citation type="journal article" date="2023" name="Mol. Biol. Evol.">
        <title>Genomics of Secondarily Temperate Adaptation in the Only Non-Antarctic Icefish.</title>
        <authorList>
            <person name="Rivera-Colon A.G."/>
            <person name="Rayamajhi N."/>
            <person name="Minhas B.F."/>
            <person name="Madrigal G."/>
            <person name="Bilyk K.T."/>
            <person name="Yoon V."/>
            <person name="Hune M."/>
            <person name="Gregory S."/>
            <person name="Cheng C.H.C."/>
            <person name="Catchen J.M."/>
        </authorList>
    </citation>
    <scope>NUCLEOTIDE SEQUENCE [LARGE SCALE GENOMIC DNA]</scope>
    <source>
        <strain evidence="2">JC2023a</strain>
    </source>
</reference>
<feature type="compositionally biased region" description="Basic and acidic residues" evidence="1">
    <location>
        <begin position="40"/>
        <end position="60"/>
    </location>
</feature>
<dbReference type="EMBL" id="JAULUE010002066">
    <property type="protein sequence ID" value="KAK5877911.1"/>
    <property type="molecule type" value="Genomic_DNA"/>
</dbReference>
<name>A0AAN8GEZ3_9TELE</name>
<accession>A0AAN8GEZ3</accession>
<feature type="region of interest" description="Disordered" evidence="1">
    <location>
        <begin position="1"/>
        <end position="101"/>
    </location>
</feature>
<organism evidence="2 3">
    <name type="scientific">Champsocephalus esox</name>
    <name type="common">pike icefish</name>
    <dbReference type="NCBI Taxonomy" id="159716"/>
    <lineage>
        <taxon>Eukaryota</taxon>
        <taxon>Metazoa</taxon>
        <taxon>Chordata</taxon>
        <taxon>Craniata</taxon>
        <taxon>Vertebrata</taxon>
        <taxon>Euteleostomi</taxon>
        <taxon>Actinopterygii</taxon>
        <taxon>Neopterygii</taxon>
        <taxon>Teleostei</taxon>
        <taxon>Neoteleostei</taxon>
        <taxon>Acanthomorphata</taxon>
        <taxon>Eupercaria</taxon>
        <taxon>Perciformes</taxon>
        <taxon>Notothenioidei</taxon>
        <taxon>Channichthyidae</taxon>
        <taxon>Champsocephalus</taxon>
    </lineage>
</organism>
<sequence length="101" mass="11600">MCSSVSPRLSAHYRTPYGERFTMATRPGGSNSNLPQNVKECQRERRKERRREERRKERGDTVALFPERSRLSWPQQSQSPQPRKTNGGKSQPGGFDPLKGL</sequence>
<gene>
    <name evidence="2" type="ORF">CesoFtcFv8_025373</name>
</gene>